<dbReference type="SUPFAM" id="SSF50182">
    <property type="entry name" value="Sm-like ribonucleoproteins"/>
    <property type="match status" value="1"/>
</dbReference>
<dbReference type="OrthoDB" id="4638917at2"/>
<dbReference type="PANTHER" id="PTHR30460:SF0">
    <property type="entry name" value="MODERATE CONDUCTANCE MECHANOSENSITIVE CHANNEL YBIO"/>
    <property type="match status" value="1"/>
</dbReference>
<comment type="similarity">
    <text evidence="2">Belongs to the MscS (TC 1.A.23) family.</text>
</comment>
<dbReference type="SUPFAM" id="SSF82861">
    <property type="entry name" value="Mechanosensitive channel protein MscS (YggB), transmembrane region"/>
    <property type="match status" value="1"/>
</dbReference>
<evidence type="ECO:0000256" key="7">
    <source>
        <dbReference type="SAM" id="Phobius"/>
    </source>
</evidence>
<evidence type="ECO:0000256" key="1">
    <source>
        <dbReference type="ARBA" id="ARBA00004651"/>
    </source>
</evidence>
<proteinExistence type="inferred from homology"/>
<keyword evidence="6 7" id="KW-0472">Membrane</keyword>
<dbReference type="Proteomes" id="UP000243077">
    <property type="component" value="Chromosome"/>
</dbReference>
<dbReference type="InterPro" id="IPR011066">
    <property type="entry name" value="MscS_channel_C_sf"/>
</dbReference>
<dbReference type="Gene3D" id="3.30.70.100">
    <property type="match status" value="1"/>
</dbReference>
<feature type="transmembrane region" description="Helical" evidence="7">
    <location>
        <begin position="83"/>
        <end position="105"/>
    </location>
</feature>
<evidence type="ECO:0000256" key="2">
    <source>
        <dbReference type="ARBA" id="ARBA00008017"/>
    </source>
</evidence>
<feature type="domain" description="Mechanosensitive ion channel transmembrane helices 2/3" evidence="10">
    <location>
        <begin position="95"/>
        <end position="130"/>
    </location>
</feature>
<dbReference type="SUPFAM" id="SSF82689">
    <property type="entry name" value="Mechanosensitive channel protein MscS (YggB), C-terminal domain"/>
    <property type="match status" value="1"/>
</dbReference>
<dbReference type="KEGG" id="psai:C3B54_11734"/>
<feature type="domain" description="Mechanosensitive ion channel MscS C-terminal" evidence="9">
    <location>
        <begin position="201"/>
        <end position="288"/>
    </location>
</feature>
<dbReference type="Gene3D" id="2.30.30.60">
    <property type="match status" value="1"/>
</dbReference>
<evidence type="ECO:0000259" key="8">
    <source>
        <dbReference type="Pfam" id="PF00924"/>
    </source>
</evidence>
<dbReference type="InterPro" id="IPR011014">
    <property type="entry name" value="MscS_channel_TM-2"/>
</dbReference>
<keyword evidence="12" id="KW-1185">Reference proteome</keyword>
<dbReference type="GO" id="GO:0005886">
    <property type="term" value="C:plasma membrane"/>
    <property type="evidence" value="ECO:0007669"/>
    <property type="project" value="UniProtKB-SubCell"/>
</dbReference>
<dbReference type="InterPro" id="IPR049142">
    <property type="entry name" value="MS_channel_1st"/>
</dbReference>
<evidence type="ECO:0000259" key="10">
    <source>
        <dbReference type="Pfam" id="PF21088"/>
    </source>
</evidence>
<keyword evidence="4 7" id="KW-0812">Transmembrane</keyword>
<dbReference type="GO" id="GO:0008381">
    <property type="term" value="F:mechanosensitive monoatomic ion channel activity"/>
    <property type="evidence" value="ECO:0007669"/>
    <property type="project" value="InterPro"/>
</dbReference>
<evidence type="ECO:0000259" key="9">
    <source>
        <dbReference type="Pfam" id="PF21082"/>
    </source>
</evidence>
<dbReference type="Gene3D" id="1.10.287.1260">
    <property type="match status" value="1"/>
</dbReference>
<dbReference type="EMBL" id="CP026923">
    <property type="protein sequence ID" value="AVG23715.1"/>
    <property type="molecule type" value="Genomic_DNA"/>
</dbReference>
<comment type="subcellular location">
    <subcellularLocation>
        <location evidence="1">Cell membrane</location>
        <topology evidence="1">Multi-pass membrane protein</topology>
    </subcellularLocation>
</comment>
<keyword evidence="5 7" id="KW-1133">Transmembrane helix</keyword>
<dbReference type="FunFam" id="2.30.30.60:FF:000001">
    <property type="entry name" value="MscS Mechanosensitive ion channel"/>
    <property type="match status" value="1"/>
</dbReference>
<evidence type="ECO:0000256" key="4">
    <source>
        <dbReference type="ARBA" id="ARBA00022692"/>
    </source>
</evidence>
<evidence type="ECO:0000313" key="11">
    <source>
        <dbReference type="EMBL" id="AVG23715.1"/>
    </source>
</evidence>
<feature type="transmembrane region" description="Helical" evidence="7">
    <location>
        <begin position="22"/>
        <end position="43"/>
    </location>
</feature>
<evidence type="ECO:0000256" key="5">
    <source>
        <dbReference type="ARBA" id="ARBA00022989"/>
    </source>
</evidence>
<keyword evidence="3" id="KW-1003">Cell membrane</keyword>
<feature type="transmembrane region" description="Helical" evidence="7">
    <location>
        <begin position="111"/>
        <end position="133"/>
    </location>
</feature>
<dbReference type="InterPro" id="IPR010920">
    <property type="entry name" value="LSM_dom_sf"/>
</dbReference>
<evidence type="ECO:0000313" key="12">
    <source>
        <dbReference type="Proteomes" id="UP000243077"/>
    </source>
</evidence>
<accession>A0A2L2BPX5</accession>
<evidence type="ECO:0000256" key="6">
    <source>
        <dbReference type="ARBA" id="ARBA00023136"/>
    </source>
</evidence>
<name>A0A2L2BPX5_9MICO</name>
<dbReference type="RefSeq" id="WP_104913287.1">
    <property type="nucleotide sequence ID" value="NZ_CP026923.1"/>
</dbReference>
<dbReference type="InterPro" id="IPR006685">
    <property type="entry name" value="MscS_channel_2nd"/>
</dbReference>
<sequence length="319" mass="34915">MDDQEPEWWITVVEFFGDNERVAQIVLTLLSGVIAIVLLRVAISRIVNRVVTDVKKRHGAEDTQALTMSPVEAMRQVQRTRTLGSVLNSFAGWTVGIVVVLMVLAEAGVSVTPLIASAGILGAAIGFGAQSLVRDVLNGLFMVFEDQLGVGDVVNVGEVSGVVERLGVRVTEIRDVDGTLWFVRNGEIIRVGNYSQDWARVVVDIPIPYESDVSEVQDRLLDTAKAFSQHPDWRRKVLAEPEIWGIESISAEALVVRMVVKVRGGEQWAAKRALHAEIKKALDHEGIDLPPLNRMVLDGIQGVRSATKRAATDAAEKPE</sequence>
<dbReference type="Pfam" id="PF21082">
    <property type="entry name" value="MS_channel_3rd"/>
    <property type="match status" value="1"/>
</dbReference>
<organism evidence="11 12">
    <name type="scientific">Pontimonas salivibrio</name>
    <dbReference type="NCBI Taxonomy" id="1159327"/>
    <lineage>
        <taxon>Bacteria</taxon>
        <taxon>Bacillati</taxon>
        <taxon>Actinomycetota</taxon>
        <taxon>Actinomycetes</taxon>
        <taxon>Micrococcales</taxon>
        <taxon>Microbacteriaceae</taxon>
        <taxon>Pontimonas</taxon>
    </lineage>
</organism>
<evidence type="ECO:0000256" key="3">
    <source>
        <dbReference type="ARBA" id="ARBA00022475"/>
    </source>
</evidence>
<dbReference type="AlphaFoldDB" id="A0A2L2BPX5"/>
<protein>
    <submittedName>
        <fullName evidence="11">Mechanosensitive channel</fullName>
    </submittedName>
</protein>
<dbReference type="Pfam" id="PF21088">
    <property type="entry name" value="MS_channel_1st"/>
    <property type="match status" value="1"/>
</dbReference>
<dbReference type="InterPro" id="IPR045276">
    <property type="entry name" value="YbiO_bact"/>
</dbReference>
<reference evidence="11 12" key="1">
    <citation type="submission" date="2018-02" db="EMBL/GenBank/DDBJ databases">
        <title>Complete genome of the streamlined marine actinobacterium Pontimonas salivibrio CL-TW6 adapted to coastal planktonic lifestype.</title>
        <authorList>
            <person name="Cho B.C."/>
            <person name="Hardies S.C."/>
            <person name="Jang G.I."/>
            <person name="Hwang C.Y."/>
        </authorList>
    </citation>
    <scope>NUCLEOTIDE SEQUENCE [LARGE SCALE GENOMIC DNA]</scope>
    <source>
        <strain evidence="11 12">CL-TW6</strain>
    </source>
</reference>
<dbReference type="PANTHER" id="PTHR30460">
    <property type="entry name" value="MODERATE CONDUCTANCE MECHANOSENSITIVE CHANNEL YBIO"/>
    <property type="match status" value="1"/>
</dbReference>
<dbReference type="InterPro" id="IPR023408">
    <property type="entry name" value="MscS_beta-dom_sf"/>
</dbReference>
<gene>
    <name evidence="11" type="ORF">C3B54_11734</name>
</gene>
<feature type="domain" description="Mechanosensitive ion channel MscS" evidence="8">
    <location>
        <begin position="132"/>
        <end position="195"/>
    </location>
</feature>
<dbReference type="InterPro" id="IPR049278">
    <property type="entry name" value="MS_channel_C"/>
</dbReference>
<dbReference type="Pfam" id="PF00924">
    <property type="entry name" value="MS_channel_2nd"/>
    <property type="match status" value="1"/>
</dbReference>